<reference evidence="1 2" key="2">
    <citation type="journal article" date="2010" name="Nucleic Acids Res.">
        <title>BeetleBase in 2010: revisions to provide comprehensive genomic information for Tribolium castaneum.</title>
        <authorList>
            <person name="Kim H.S."/>
            <person name="Murphy T."/>
            <person name="Xia J."/>
            <person name="Caragea D."/>
            <person name="Park Y."/>
            <person name="Beeman R.W."/>
            <person name="Lorenzen M.D."/>
            <person name="Butcher S."/>
            <person name="Manak J.R."/>
            <person name="Brown S.J."/>
        </authorList>
    </citation>
    <scope>GENOME REANNOTATION</scope>
    <source>
        <strain evidence="1 2">Georgia GA2</strain>
    </source>
</reference>
<dbReference type="Proteomes" id="UP000007266">
    <property type="component" value="Linkage group 4"/>
</dbReference>
<protein>
    <submittedName>
        <fullName evidence="1">Uncharacterized protein</fullName>
    </submittedName>
</protein>
<evidence type="ECO:0000313" key="1">
    <source>
        <dbReference type="EMBL" id="KYB28008.1"/>
    </source>
</evidence>
<dbReference type="AlphaFoldDB" id="A0A139WJ19"/>
<name>A0A139WJ19_TRICA</name>
<organism evidence="1 2">
    <name type="scientific">Tribolium castaneum</name>
    <name type="common">Red flour beetle</name>
    <dbReference type="NCBI Taxonomy" id="7070"/>
    <lineage>
        <taxon>Eukaryota</taxon>
        <taxon>Metazoa</taxon>
        <taxon>Ecdysozoa</taxon>
        <taxon>Arthropoda</taxon>
        <taxon>Hexapoda</taxon>
        <taxon>Insecta</taxon>
        <taxon>Pterygota</taxon>
        <taxon>Neoptera</taxon>
        <taxon>Endopterygota</taxon>
        <taxon>Coleoptera</taxon>
        <taxon>Polyphaga</taxon>
        <taxon>Cucujiformia</taxon>
        <taxon>Tenebrionidae</taxon>
        <taxon>Tenebrionidae incertae sedis</taxon>
        <taxon>Tribolium</taxon>
    </lineage>
</organism>
<proteinExistence type="predicted"/>
<dbReference type="EMBL" id="KQ971338">
    <property type="protein sequence ID" value="KYB28008.1"/>
    <property type="molecule type" value="Genomic_DNA"/>
</dbReference>
<reference evidence="1 2" key="1">
    <citation type="journal article" date="2008" name="Nature">
        <title>The genome of the model beetle and pest Tribolium castaneum.</title>
        <authorList>
            <consortium name="Tribolium Genome Sequencing Consortium"/>
            <person name="Richards S."/>
            <person name="Gibbs R.A."/>
            <person name="Weinstock G.M."/>
            <person name="Brown S.J."/>
            <person name="Denell R."/>
            <person name="Beeman R.W."/>
            <person name="Gibbs R."/>
            <person name="Beeman R.W."/>
            <person name="Brown S.J."/>
            <person name="Bucher G."/>
            <person name="Friedrich M."/>
            <person name="Grimmelikhuijzen C.J."/>
            <person name="Klingler M."/>
            <person name="Lorenzen M."/>
            <person name="Richards S."/>
            <person name="Roth S."/>
            <person name="Schroder R."/>
            <person name="Tautz D."/>
            <person name="Zdobnov E.M."/>
            <person name="Muzny D."/>
            <person name="Gibbs R.A."/>
            <person name="Weinstock G.M."/>
            <person name="Attaway T."/>
            <person name="Bell S."/>
            <person name="Buhay C.J."/>
            <person name="Chandrabose M.N."/>
            <person name="Chavez D."/>
            <person name="Clerk-Blankenburg K.P."/>
            <person name="Cree A."/>
            <person name="Dao M."/>
            <person name="Davis C."/>
            <person name="Chacko J."/>
            <person name="Dinh H."/>
            <person name="Dugan-Rocha S."/>
            <person name="Fowler G."/>
            <person name="Garner T.T."/>
            <person name="Garnes J."/>
            <person name="Gnirke A."/>
            <person name="Hawes A."/>
            <person name="Hernandez J."/>
            <person name="Hines S."/>
            <person name="Holder M."/>
            <person name="Hume J."/>
            <person name="Jhangiani S.N."/>
            <person name="Joshi V."/>
            <person name="Khan Z.M."/>
            <person name="Jackson L."/>
            <person name="Kovar C."/>
            <person name="Kowis A."/>
            <person name="Lee S."/>
            <person name="Lewis L.R."/>
            <person name="Margolis J."/>
            <person name="Morgan M."/>
            <person name="Nazareth L.V."/>
            <person name="Nguyen N."/>
            <person name="Okwuonu G."/>
            <person name="Parker D."/>
            <person name="Richards S."/>
            <person name="Ruiz S.J."/>
            <person name="Santibanez J."/>
            <person name="Savard J."/>
            <person name="Scherer S.E."/>
            <person name="Schneider B."/>
            <person name="Sodergren E."/>
            <person name="Tautz D."/>
            <person name="Vattahil S."/>
            <person name="Villasana D."/>
            <person name="White C.S."/>
            <person name="Wright R."/>
            <person name="Park Y."/>
            <person name="Beeman R.W."/>
            <person name="Lord J."/>
            <person name="Oppert B."/>
            <person name="Lorenzen M."/>
            <person name="Brown S."/>
            <person name="Wang L."/>
            <person name="Savard J."/>
            <person name="Tautz D."/>
            <person name="Richards S."/>
            <person name="Weinstock G."/>
            <person name="Gibbs R.A."/>
            <person name="Liu Y."/>
            <person name="Worley K."/>
            <person name="Weinstock G."/>
            <person name="Elsik C.G."/>
            <person name="Reese J.T."/>
            <person name="Elhaik E."/>
            <person name="Landan G."/>
            <person name="Graur D."/>
            <person name="Arensburger P."/>
            <person name="Atkinson P."/>
            <person name="Beeman R.W."/>
            <person name="Beidler J."/>
            <person name="Brown S.J."/>
            <person name="Demuth J.P."/>
            <person name="Drury D.W."/>
            <person name="Du Y.Z."/>
            <person name="Fujiwara H."/>
            <person name="Lorenzen M."/>
            <person name="Maselli V."/>
            <person name="Osanai M."/>
            <person name="Park Y."/>
            <person name="Robertson H.M."/>
            <person name="Tu Z."/>
            <person name="Wang J.J."/>
            <person name="Wang S."/>
            <person name="Richards S."/>
            <person name="Song H."/>
            <person name="Zhang L."/>
            <person name="Sodergren E."/>
            <person name="Werner D."/>
            <person name="Stanke M."/>
            <person name="Morgenstern B."/>
            <person name="Solovyev V."/>
            <person name="Kosarev P."/>
            <person name="Brown G."/>
            <person name="Chen H.C."/>
            <person name="Ermolaeva O."/>
            <person name="Hlavina W."/>
            <person name="Kapustin Y."/>
            <person name="Kiryutin B."/>
            <person name="Kitts P."/>
            <person name="Maglott D."/>
            <person name="Pruitt K."/>
            <person name="Sapojnikov V."/>
            <person name="Souvorov A."/>
            <person name="Mackey A.J."/>
            <person name="Waterhouse R.M."/>
            <person name="Wyder S."/>
            <person name="Zdobnov E.M."/>
            <person name="Zdobnov E.M."/>
            <person name="Wyder S."/>
            <person name="Kriventseva E.V."/>
            <person name="Kadowaki T."/>
            <person name="Bork P."/>
            <person name="Aranda M."/>
            <person name="Bao R."/>
            <person name="Beermann A."/>
            <person name="Berns N."/>
            <person name="Bolognesi R."/>
            <person name="Bonneton F."/>
            <person name="Bopp D."/>
            <person name="Brown S.J."/>
            <person name="Bucher G."/>
            <person name="Butts T."/>
            <person name="Chaumot A."/>
            <person name="Denell R.E."/>
            <person name="Ferrier D.E."/>
            <person name="Friedrich M."/>
            <person name="Gordon C.M."/>
            <person name="Jindra M."/>
            <person name="Klingler M."/>
            <person name="Lan Q."/>
            <person name="Lattorff H.M."/>
            <person name="Laudet V."/>
            <person name="von Levetsow C."/>
            <person name="Liu Z."/>
            <person name="Lutz R."/>
            <person name="Lynch J.A."/>
            <person name="da Fonseca R.N."/>
            <person name="Posnien N."/>
            <person name="Reuter R."/>
            <person name="Roth S."/>
            <person name="Savard J."/>
            <person name="Schinko J.B."/>
            <person name="Schmitt C."/>
            <person name="Schoppmeier M."/>
            <person name="Schroder R."/>
            <person name="Shippy T.D."/>
            <person name="Simonnet F."/>
            <person name="Marques-Souza H."/>
            <person name="Tautz D."/>
            <person name="Tomoyasu Y."/>
            <person name="Trauner J."/>
            <person name="Van der Zee M."/>
            <person name="Vervoort M."/>
            <person name="Wittkopp N."/>
            <person name="Wimmer E.A."/>
            <person name="Yang X."/>
            <person name="Jones A.K."/>
            <person name="Sattelle D.B."/>
            <person name="Ebert P.R."/>
            <person name="Nelson D."/>
            <person name="Scott J.G."/>
            <person name="Beeman R.W."/>
            <person name="Muthukrishnan S."/>
            <person name="Kramer K.J."/>
            <person name="Arakane Y."/>
            <person name="Beeman R.W."/>
            <person name="Zhu Q."/>
            <person name="Hogenkamp D."/>
            <person name="Dixit R."/>
            <person name="Oppert B."/>
            <person name="Jiang H."/>
            <person name="Zou Z."/>
            <person name="Marshall J."/>
            <person name="Elpidina E."/>
            <person name="Vinokurov K."/>
            <person name="Oppert C."/>
            <person name="Zou Z."/>
            <person name="Evans J."/>
            <person name="Lu Z."/>
            <person name="Zhao P."/>
            <person name="Sumathipala N."/>
            <person name="Altincicek B."/>
            <person name="Vilcinskas A."/>
            <person name="Williams M."/>
            <person name="Hultmark D."/>
            <person name="Hetru C."/>
            <person name="Jiang H."/>
            <person name="Grimmelikhuijzen C.J."/>
            <person name="Hauser F."/>
            <person name="Cazzamali G."/>
            <person name="Williamson M."/>
            <person name="Park Y."/>
            <person name="Li B."/>
            <person name="Tanaka Y."/>
            <person name="Predel R."/>
            <person name="Neupert S."/>
            <person name="Schachtner J."/>
            <person name="Verleyen P."/>
            <person name="Raible F."/>
            <person name="Bork P."/>
            <person name="Friedrich M."/>
            <person name="Walden K.K."/>
            <person name="Robertson H.M."/>
            <person name="Angeli S."/>
            <person name="Foret S."/>
            <person name="Bucher G."/>
            <person name="Schuetz S."/>
            <person name="Maleszka R."/>
            <person name="Wimmer E.A."/>
            <person name="Beeman R.W."/>
            <person name="Lorenzen M."/>
            <person name="Tomoyasu Y."/>
            <person name="Miller S.C."/>
            <person name="Grossmann D."/>
            <person name="Bucher G."/>
        </authorList>
    </citation>
    <scope>NUCLEOTIDE SEQUENCE [LARGE SCALE GENOMIC DNA]</scope>
    <source>
        <strain evidence="1 2">Georgia GA2</strain>
    </source>
</reference>
<accession>A0A139WJ19</accession>
<gene>
    <name evidence="1" type="primary">AUGUSTUS-3.0.2_32836</name>
    <name evidence="1" type="ORF">TcasGA2_TC032836</name>
</gene>
<dbReference type="PROSITE" id="PS51257">
    <property type="entry name" value="PROKAR_LIPOPROTEIN"/>
    <property type="match status" value="1"/>
</dbReference>
<evidence type="ECO:0000313" key="2">
    <source>
        <dbReference type="Proteomes" id="UP000007266"/>
    </source>
</evidence>
<sequence>MMCDCRMCLPCIQGYNLTVTASCSVHFSARPIIRFAFHLSFPMSKLVIGTLLSPLCVNVSDNVS</sequence>
<dbReference type="InParanoid" id="A0A139WJ19"/>
<keyword evidence="2" id="KW-1185">Reference proteome</keyword>